<dbReference type="PANTHER" id="PTHR38436:SF1">
    <property type="entry name" value="ESTER CYCLASE"/>
    <property type="match status" value="1"/>
</dbReference>
<keyword evidence="2" id="KW-1185">Reference proteome</keyword>
<organism evidence="1 2">
    <name type="scientific">Microbacter margulisiae</name>
    <dbReference type="NCBI Taxonomy" id="1350067"/>
    <lineage>
        <taxon>Bacteria</taxon>
        <taxon>Pseudomonadati</taxon>
        <taxon>Bacteroidota</taxon>
        <taxon>Bacteroidia</taxon>
        <taxon>Bacteroidales</taxon>
        <taxon>Porphyromonadaceae</taxon>
        <taxon>Microbacter</taxon>
    </lineage>
</organism>
<evidence type="ECO:0000313" key="1">
    <source>
        <dbReference type="EMBL" id="MBB3186333.1"/>
    </source>
</evidence>
<dbReference type="Gene3D" id="3.10.450.50">
    <property type="match status" value="1"/>
</dbReference>
<reference evidence="1 2" key="1">
    <citation type="submission" date="2020-08" db="EMBL/GenBank/DDBJ databases">
        <title>Genomic Encyclopedia of Type Strains, Phase IV (KMG-IV): sequencing the most valuable type-strain genomes for metagenomic binning, comparative biology and taxonomic classification.</title>
        <authorList>
            <person name="Goeker M."/>
        </authorList>
    </citation>
    <scope>NUCLEOTIDE SEQUENCE [LARGE SCALE GENOMIC DNA]</scope>
    <source>
        <strain evidence="1 2">DSM 27471</strain>
    </source>
</reference>
<dbReference type="AlphaFoldDB" id="A0A7W5H0A0"/>
<dbReference type="PANTHER" id="PTHR38436">
    <property type="entry name" value="POLYKETIDE CYCLASE SNOAL-LIKE DOMAIN"/>
    <property type="match status" value="1"/>
</dbReference>
<protein>
    <submittedName>
        <fullName evidence="1">Steroid delta-isomerase-like uncharacterized protein</fullName>
    </submittedName>
</protein>
<dbReference type="InterPro" id="IPR032710">
    <property type="entry name" value="NTF2-like_dom_sf"/>
</dbReference>
<dbReference type="GO" id="GO:0030638">
    <property type="term" value="P:polyketide metabolic process"/>
    <property type="evidence" value="ECO:0007669"/>
    <property type="project" value="InterPro"/>
</dbReference>
<keyword evidence="1" id="KW-0413">Isomerase</keyword>
<dbReference type="GO" id="GO:0016853">
    <property type="term" value="F:isomerase activity"/>
    <property type="evidence" value="ECO:0007669"/>
    <property type="project" value="UniProtKB-KW"/>
</dbReference>
<name>A0A7W5H0A0_9PORP</name>
<dbReference type="EMBL" id="JACHYB010000001">
    <property type="protein sequence ID" value="MBB3186333.1"/>
    <property type="molecule type" value="Genomic_DNA"/>
</dbReference>
<comment type="caution">
    <text evidence="1">The sequence shown here is derived from an EMBL/GenBank/DDBJ whole genome shotgun (WGS) entry which is preliminary data.</text>
</comment>
<dbReference type="Pfam" id="PF07366">
    <property type="entry name" value="SnoaL"/>
    <property type="match status" value="1"/>
</dbReference>
<sequence length="138" mass="16328">MNKELFLREFMIEVWNKQGFDKVEKYIHNEYHIYLDTADPWEGKTLSHIEYKKRLKYSFDSFPDMNFEITSAIEEENHVAITWILTGTNLGMIGEFPPTNKKIETKGITIYHFKDDLMSGHTQVFDRNTVAKQLGFIQ</sequence>
<dbReference type="Proteomes" id="UP000544222">
    <property type="component" value="Unassembled WGS sequence"/>
</dbReference>
<dbReference type="SUPFAM" id="SSF54427">
    <property type="entry name" value="NTF2-like"/>
    <property type="match status" value="1"/>
</dbReference>
<proteinExistence type="predicted"/>
<accession>A0A7W5H0A0</accession>
<dbReference type="InterPro" id="IPR009959">
    <property type="entry name" value="Cyclase_SnoaL-like"/>
</dbReference>
<dbReference type="RefSeq" id="WP_183412239.1">
    <property type="nucleotide sequence ID" value="NZ_JACHYB010000001.1"/>
</dbReference>
<gene>
    <name evidence="1" type="ORF">FHX64_000496</name>
</gene>
<evidence type="ECO:0000313" key="2">
    <source>
        <dbReference type="Proteomes" id="UP000544222"/>
    </source>
</evidence>